<evidence type="ECO:0000313" key="3">
    <source>
        <dbReference type="EMBL" id="VDK84877.1"/>
    </source>
</evidence>
<feature type="signal peptide" evidence="2">
    <location>
        <begin position="1"/>
        <end position="30"/>
    </location>
</feature>
<accession>A0A3P6TI97</accession>
<reference evidence="3 4" key="1">
    <citation type="submission" date="2018-11" db="EMBL/GenBank/DDBJ databases">
        <authorList>
            <consortium name="Pathogen Informatics"/>
        </authorList>
    </citation>
    <scope>NUCLEOTIDE SEQUENCE [LARGE SCALE GENOMIC DNA]</scope>
</reference>
<evidence type="ECO:0000256" key="1">
    <source>
        <dbReference type="SAM" id="MobiDB-lite"/>
    </source>
</evidence>
<evidence type="ECO:0000313" key="4">
    <source>
        <dbReference type="Proteomes" id="UP000281553"/>
    </source>
</evidence>
<proteinExistence type="predicted"/>
<dbReference type="AlphaFoldDB" id="A0A3P6TI97"/>
<feature type="region of interest" description="Disordered" evidence="1">
    <location>
        <begin position="78"/>
        <end position="165"/>
    </location>
</feature>
<name>A0A3P6TI97_DIBLA</name>
<feature type="compositionally biased region" description="Polar residues" evidence="1">
    <location>
        <begin position="36"/>
        <end position="45"/>
    </location>
</feature>
<keyword evidence="2" id="KW-0732">Signal</keyword>
<feature type="chain" id="PRO_5018166870" description="Transmembrane protein" evidence="2">
    <location>
        <begin position="31"/>
        <end position="239"/>
    </location>
</feature>
<organism evidence="3 4">
    <name type="scientific">Dibothriocephalus latus</name>
    <name type="common">Fish tapeworm</name>
    <name type="synonym">Diphyllobothrium latum</name>
    <dbReference type="NCBI Taxonomy" id="60516"/>
    <lineage>
        <taxon>Eukaryota</taxon>
        <taxon>Metazoa</taxon>
        <taxon>Spiralia</taxon>
        <taxon>Lophotrochozoa</taxon>
        <taxon>Platyhelminthes</taxon>
        <taxon>Cestoda</taxon>
        <taxon>Eucestoda</taxon>
        <taxon>Diphyllobothriidea</taxon>
        <taxon>Diphyllobothriidae</taxon>
        <taxon>Dibothriocephalus</taxon>
    </lineage>
</organism>
<feature type="region of interest" description="Disordered" evidence="1">
    <location>
        <begin position="36"/>
        <end position="62"/>
    </location>
</feature>
<protein>
    <recommendedName>
        <fullName evidence="5">Transmembrane protein</fullName>
    </recommendedName>
</protein>
<feature type="compositionally biased region" description="Basic and acidic residues" evidence="1">
    <location>
        <begin position="120"/>
        <end position="130"/>
    </location>
</feature>
<dbReference type="EMBL" id="UYRU01044006">
    <property type="protein sequence ID" value="VDK84877.1"/>
    <property type="molecule type" value="Genomic_DNA"/>
</dbReference>
<evidence type="ECO:0000256" key="2">
    <source>
        <dbReference type="SAM" id="SignalP"/>
    </source>
</evidence>
<sequence>MAVESGAKSCSFNVIIFGVLLVSSLTAASAAIIQTPHPNQHASQPSREKMGVSEVPPSQEHSNLQQLIESGQVNSARPMESGMQNAVDETSHNKSHPSSTPTADVTGDVSLSDSDVQPMRAEDTYAENKHSRQHAPVKKPEAENADFNGNKTRKAGRSTGSDDLTVPTVRRNMDAVRAENSTRRVRRAASSLQEHVWPFGIIPYEIAPVFLGEYIAFFRKLPKMQKENGKTVYTFEFAG</sequence>
<dbReference type="Proteomes" id="UP000281553">
    <property type="component" value="Unassembled WGS sequence"/>
</dbReference>
<evidence type="ECO:0008006" key="5">
    <source>
        <dbReference type="Google" id="ProtNLM"/>
    </source>
</evidence>
<gene>
    <name evidence="3" type="ORF">DILT_LOCUS3646</name>
</gene>
<keyword evidence="4" id="KW-1185">Reference proteome</keyword>
<feature type="compositionally biased region" description="Polar residues" evidence="1">
    <location>
        <begin position="96"/>
        <end position="115"/>
    </location>
</feature>